<organism evidence="5 6">
    <name type="scientific">Prorocentrum cordatum</name>
    <dbReference type="NCBI Taxonomy" id="2364126"/>
    <lineage>
        <taxon>Eukaryota</taxon>
        <taxon>Sar</taxon>
        <taxon>Alveolata</taxon>
        <taxon>Dinophyceae</taxon>
        <taxon>Prorocentrales</taxon>
        <taxon>Prorocentraceae</taxon>
        <taxon>Prorocentrum</taxon>
    </lineage>
</organism>
<feature type="region of interest" description="Disordered" evidence="2">
    <location>
        <begin position="274"/>
        <end position="359"/>
    </location>
</feature>
<evidence type="ECO:0000256" key="2">
    <source>
        <dbReference type="SAM" id="MobiDB-lite"/>
    </source>
</evidence>
<feature type="compositionally biased region" description="Basic and acidic residues" evidence="2">
    <location>
        <begin position="71"/>
        <end position="81"/>
    </location>
</feature>
<feature type="compositionally biased region" description="Basic and acidic residues" evidence="2">
    <location>
        <begin position="574"/>
        <end position="585"/>
    </location>
</feature>
<dbReference type="InterPro" id="IPR001878">
    <property type="entry name" value="Znf_CCHC"/>
</dbReference>
<dbReference type="PROSITE" id="PS50103">
    <property type="entry name" value="ZF_C3H1"/>
    <property type="match status" value="1"/>
</dbReference>
<accession>A0ABN9WAM2</accession>
<evidence type="ECO:0000313" key="6">
    <source>
        <dbReference type="Proteomes" id="UP001189429"/>
    </source>
</evidence>
<feature type="compositionally biased region" description="Low complexity" evidence="2">
    <location>
        <begin position="425"/>
        <end position="441"/>
    </location>
</feature>
<feature type="domain" description="C3H1-type" evidence="3">
    <location>
        <begin position="452"/>
        <end position="481"/>
    </location>
</feature>
<dbReference type="Proteomes" id="UP001189429">
    <property type="component" value="Unassembled WGS sequence"/>
</dbReference>
<feature type="compositionally biased region" description="Gly residues" evidence="2">
    <location>
        <begin position="27"/>
        <end position="39"/>
    </location>
</feature>
<feature type="compositionally biased region" description="Acidic residues" evidence="2">
    <location>
        <begin position="113"/>
        <end position="125"/>
    </location>
</feature>
<keyword evidence="1" id="KW-0863">Zinc-finger</keyword>
<proteinExistence type="predicted"/>
<evidence type="ECO:0008006" key="7">
    <source>
        <dbReference type="Google" id="ProtNLM"/>
    </source>
</evidence>
<protein>
    <recommendedName>
        <fullName evidence="7">Cleavage and polyadenylation specificity factor subunit 4</fullName>
    </recommendedName>
</protein>
<feature type="region of interest" description="Disordered" evidence="2">
    <location>
        <begin position="232"/>
        <end position="257"/>
    </location>
</feature>
<feature type="compositionally biased region" description="Gly residues" evidence="2">
    <location>
        <begin position="290"/>
        <end position="301"/>
    </location>
</feature>
<feature type="region of interest" description="Disordered" evidence="2">
    <location>
        <begin position="1"/>
        <end position="172"/>
    </location>
</feature>
<dbReference type="InterPro" id="IPR000571">
    <property type="entry name" value="Znf_CCCH"/>
</dbReference>
<feature type="domain" description="CCHC-type" evidence="4">
    <location>
        <begin position="673"/>
        <end position="687"/>
    </location>
</feature>
<name>A0ABN9WAM2_9DINO</name>
<feature type="compositionally biased region" description="Basic residues" evidence="2">
    <location>
        <begin position="311"/>
        <end position="321"/>
    </location>
</feature>
<dbReference type="EMBL" id="CAUYUJ010018397">
    <property type="protein sequence ID" value="CAK0883311.1"/>
    <property type="molecule type" value="Genomic_DNA"/>
</dbReference>
<evidence type="ECO:0000313" key="5">
    <source>
        <dbReference type="EMBL" id="CAK0883311.1"/>
    </source>
</evidence>
<keyword evidence="1" id="KW-0479">Metal-binding</keyword>
<feature type="zinc finger region" description="C3H1-type" evidence="1">
    <location>
        <begin position="452"/>
        <end position="481"/>
    </location>
</feature>
<evidence type="ECO:0000259" key="3">
    <source>
        <dbReference type="PROSITE" id="PS50103"/>
    </source>
</evidence>
<feature type="region of interest" description="Disordered" evidence="2">
    <location>
        <begin position="382"/>
        <end position="454"/>
    </location>
</feature>
<keyword evidence="6" id="KW-1185">Reference proteome</keyword>
<sequence>MAGRQPGHGQPPARSSYPPQTARRPGPIGGGAAPRGGAGQAHYRRPGDSASSSGRNLGGGQRVGKPQPRRSPGDEPWKLLEAEQGEDDEVPAEEDFDDQGGDEDDPPWQPEEPAPEEPEANDEVDDVPRREDDLDLEEVPEDQREAVQGNLTLKRLLSSGSNASGGPAKRMCAGDSDAAALGAAQFDKESTRREITFFAHQPGAARAREKKRLDGLRRWFASGTCRREEACAAPGRRPAEACGGRSSRFQQRPSCVSPKAALADLRLDTQLALESAPARAERGRSPGTAGARGGRGLTGGGAPPPGAAARARGRGSRARGRVAKDGARGSASEPPYKREAPGAWQEGQGGQPRPRTYTEGTDTDAVWEATVTNTFVKMVQVAPPQRGRSRSCPASWAPAEVAEAGGRAGTPPPPPAGAAGPPPQAGAARTGRSACGRASTPPRRRQRRAAGDGRPPLCRYFVNGSCRFGDGCKNRAGHLMPDMTFEIDLTKEHNMELGLEADDLDTVLRITAVMEEGLVSDWNAKRPSMSVKVGDYITKCNGKVCSPIAILKKTQRNEYSAHELRLTIMRMTAQDHEEEGKEPAGARRPPGPELPPVEELQNRAEKEVRARWPGVFFCSNCKPMSRAGKGRLQPSDWRGLRTQQCCDCAVLQSRGIGKGLGKGMGRTKAFGNCRECGKPGHWGNECKATPEEKARHRDTVQ</sequence>
<feature type="compositionally biased region" description="Acidic residues" evidence="2">
    <location>
        <begin position="83"/>
        <end position="106"/>
    </location>
</feature>
<feature type="region of interest" description="Disordered" evidence="2">
    <location>
        <begin position="574"/>
        <end position="599"/>
    </location>
</feature>
<gene>
    <name evidence="5" type="ORF">PCOR1329_LOCUS65556</name>
</gene>
<evidence type="ECO:0000256" key="1">
    <source>
        <dbReference type="PROSITE-ProRule" id="PRU00723"/>
    </source>
</evidence>
<evidence type="ECO:0000259" key="4">
    <source>
        <dbReference type="PROSITE" id="PS50158"/>
    </source>
</evidence>
<feature type="compositionally biased region" description="Pro residues" evidence="2">
    <location>
        <begin position="410"/>
        <end position="424"/>
    </location>
</feature>
<keyword evidence="1" id="KW-0862">Zinc</keyword>
<reference evidence="5" key="1">
    <citation type="submission" date="2023-10" db="EMBL/GenBank/DDBJ databases">
        <authorList>
            <person name="Chen Y."/>
            <person name="Shah S."/>
            <person name="Dougan E. K."/>
            <person name="Thang M."/>
            <person name="Chan C."/>
        </authorList>
    </citation>
    <scope>NUCLEOTIDE SEQUENCE [LARGE SCALE GENOMIC DNA]</scope>
</reference>
<dbReference type="PROSITE" id="PS50158">
    <property type="entry name" value="ZF_CCHC"/>
    <property type="match status" value="1"/>
</dbReference>
<comment type="caution">
    <text evidence="5">The sequence shown here is derived from an EMBL/GenBank/DDBJ whole genome shotgun (WGS) entry which is preliminary data.</text>
</comment>